<accession>A0A563W308</accession>
<name>A0A563W308_9CYAN</name>
<organism evidence="1 2">
    <name type="scientific">Hyella patelloides LEGE 07179</name>
    <dbReference type="NCBI Taxonomy" id="945734"/>
    <lineage>
        <taxon>Bacteria</taxon>
        <taxon>Bacillati</taxon>
        <taxon>Cyanobacteriota</taxon>
        <taxon>Cyanophyceae</taxon>
        <taxon>Pleurocapsales</taxon>
        <taxon>Hyellaceae</taxon>
        <taxon>Hyella</taxon>
    </lineage>
</organism>
<reference evidence="1 2" key="1">
    <citation type="submission" date="2019-01" db="EMBL/GenBank/DDBJ databases">
        <authorList>
            <person name="Brito A."/>
        </authorList>
    </citation>
    <scope>NUCLEOTIDE SEQUENCE [LARGE SCALE GENOMIC DNA]</scope>
    <source>
        <strain evidence="1">1</strain>
    </source>
</reference>
<dbReference type="AlphaFoldDB" id="A0A563W308"/>
<evidence type="ECO:0000313" key="2">
    <source>
        <dbReference type="Proteomes" id="UP000320055"/>
    </source>
</evidence>
<keyword evidence="2" id="KW-1185">Reference proteome</keyword>
<protein>
    <submittedName>
        <fullName evidence="1">Uncharacterized protein</fullName>
    </submittedName>
</protein>
<dbReference type="EMBL" id="CAACVJ010000656">
    <property type="protein sequence ID" value="VEP18094.1"/>
    <property type="molecule type" value="Genomic_DNA"/>
</dbReference>
<dbReference type="Proteomes" id="UP000320055">
    <property type="component" value="Unassembled WGS sequence"/>
</dbReference>
<proteinExistence type="predicted"/>
<sequence>MSSEGAIHEAYGGSIADCLRQIGKWGVIIEHSNK</sequence>
<gene>
    <name evidence="1" type="ORF">H1P_690014</name>
</gene>
<evidence type="ECO:0000313" key="1">
    <source>
        <dbReference type="EMBL" id="VEP18094.1"/>
    </source>
</evidence>